<dbReference type="InterPro" id="IPR051441">
    <property type="entry name" value="SelW_related"/>
</dbReference>
<evidence type="ECO:0000256" key="2">
    <source>
        <dbReference type="SAM" id="Phobius"/>
    </source>
</evidence>
<feature type="transmembrane region" description="Helical" evidence="2">
    <location>
        <begin position="603"/>
        <end position="623"/>
    </location>
</feature>
<proteinExistence type="predicted"/>
<feature type="region of interest" description="Disordered" evidence="1">
    <location>
        <begin position="207"/>
        <end position="227"/>
    </location>
</feature>
<dbReference type="AlphaFoldDB" id="A0A9X1LRN0"/>
<keyword evidence="2" id="KW-0812">Transmembrane</keyword>
<evidence type="ECO:0000313" key="4">
    <source>
        <dbReference type="Proteomes" id="UP001139289"/>
    </source>
</evidence>
<keyword evidence="2" id="KW-1133">Transmembrane helix</keyword>
<reference evidence="3" key="1">
    <citation type="submission" date="2021-04" db="EMBL/GenBank/DDBJ databases">
        <title>Microbacterium tenobrionis sp. nov. and Microbacterium allomyrinae sp. nov., isolated from larvae of Tenobrio molitor and Allomyrina dichotoma, respectively.</title>
        <authorList>
            <person name="Lee S.D."/>
        </authorList>
    </citation>
    <scope>NUCLEOTIDE SEQUENCE</scope>
    <source>
        <strain evidence="3">YMB-B2</strain>
    </source>
</reference>
<accession>A0A9X1LRN0</accession>
<feature type="compositionally biased region" description="Low complexity" evidence="1">
    <location>
        <begin position="242"/>
        <end position="256"/>
    </location>
</feature>
<organism evidence="3 4">
    <name type="scientific">Microbacterium tenebrionis</name>
    <dbReference type="NCBI Taxonomy" id="2830665"/>
    <lineage>
        <taxon>Bacteria</taxon>
        <taxon>Bacillati</taxon>
        <taxon>Actinomycetota</taxon>
        <taxon>Actinomycetes</taxon>
        <taxon>Micrococcales</taxon>
        <taxon>Microbacteriaceae</taxon>
        <taxon>Microbacterium</taxon>
    </lineage>
</organism>
<keyword evidence="2" id="KW-0472">Membrane</keyword>
<feature type="compositionally biased region" description="Pro residues" evidence="1">
    <location>
        <begin position="257"/>
        <end position="299"/>
    </location>
</feature>
<dbReference type="Proteomes" id="UP001139289">
    <property type="component" value="Unassembled WGS sequence"/>
</dbReference>
<dbReference type="RefSeq" id="WP_227531222.1">
    <property type="nucleotide sequence ID" value="NZ_JAGTTM010000006.1"/>
</dbReference>
<sequence length="631" mass="64525">MAHTAARRRRNLLSPLRTAGVLSVATGLVLVGLPAIASAAESEAGHILITTTLSDGTASAPLGGATVTVLSTGELDQVIATGTTSADGTVSVRIPATDTSFIAEASWPGAVGDLLEPAVRREFNPTLGDPVTLPLEGSFGEISGAVTATSDASPLADLSGASVTILSGGTAVQRVAVAADGTFRSGSLPTTSTDDYSIRFEPATGFTLADAQPSDNPAFALPRGEESPSLVDVTRSFALISDTAAPTPSPTATDTPTPTPTPTDTPTPTPTPTDTPTPTPTDTPTPTPTDTPTPTPTPTTDPVQQAYIAVFQRPDDVGLTGAFSGISEPELADLLAAAAATPNVTFPLLNGSGQALGLAERPSTNEAAAASQLLSPVVSRLPGVTVNEISLTAFDLEGALHAVQDQRVKLLDQQLSSQVADVQKRNARVVTLNAAITALNAYVAGPTDESLATAIAAARPAEESHVLLSATSDSTEVRTAAADLVATLRFELDAVTNAQQMDVLRLAGLTDKRSEAFDLMSSFLTKMQGSRSSIIGNMRSTPVSLGTVQWDSAAITGSFNLTGVTDGEHHLILSFDDIGLTVVAAVTVQRNELAATGGELSPALWVGPALLVLGAGALIGSSLRTRRRARV</sequence>
<dbReference type="PANTHER" id="PTHR15124">
    <property type="entry name" value="SELENOPROTEIN W"/>
    <property type="match status" value="1"/>
</dbReference>
<dbReference type="EMBL" id="JAGTTM010000006">
    <property type="protein sequence ID" value="MCC2030335.1"/>
    <property type="molecule type" value="Genomic_DNA"/>
</dbReference>
<evidence type="ECO:0000256" key="1">
    <source>
        <dbReference type="SAM" id="MobiDB-lite"/>
    </source>
</evidence>
<dbReference type="PANTHER" id="PTHR15124:SF27">
    <property type="entry name" value="MIGRATION AND INVASION ENHANCER 1"/>
    <property type="match status" value="1"/>
</dbReference>
<protein>
    <submittedName>
        <fullName evidence="3">Uncharacterized protein</fullName>
    </submittedName>
</protein>
<keyword evidence="4" id="KW-1185">Reference proteome</keyword>
<feature type="region of interest" description="Disordered" evidence="1">
    <location>
        <begin position="241"/>
        <end position="301"/>
    </location>
</feature>
<name>A0A9X1LRN0_9MICO</name>
<comment type="caution">
    <text evidence="3">The sequence shown here is derived from an EMBL/GenBank/DDBJ whole genome shotgun (WGS) entry which is preliminary data.</text>
</comment>
<evidence type="ECO:0000313" key="3">
    <source>
        <dbReference type="EMBL" id="MCC2030335.1"/>
    </source>
</evidence>
<gene>
    <name evidence="3" type="ORF">KEC56_12570</name>
</gene>